<comment type="caution">
    <text evidence="3">The sequence shown here is derived from an EMBL/GenBank/DDBJ whole genome shotgun (WGS) entry which is preliminary data.</text>
</comment>
<evidence type="ECO:0000313" key="4">
    <source>
        <dbReference type="Proteomes" id="UP000823847"/>
    </source>
</evidence>
<feature type="chain" id="PRO_5038780663" evidence="2">
    <location>
        <begin position="31"/>
        <end position="268"/>
    </location>
</feature>
<feature type="region of interest" description="Disordered" evidence="1">
    <location>
        <begin position="47"/>
        <end position="68"/>
    </location>
</feature>
<sequence>IKYSSMKNGILMRSLVIALAMAFGTSTVSAQSFFDKVKKAASTVVNATTSTENSAESSDDQQQSEEELKGMVSAATLPLNLDVVKVYAEDDSGNRLKNDDGTDKYSYRLRGDDGKFYDANVAKKYMAASWKAGGMILAKVGGGAVAGAAVNAGVAALLGGDVKKAAITGAATGGAAGLLKVLQDGDIKKIKENRSTLKDLKKKLAEYQKSFTEEGLPRDASVDLTPWEGCEEIAMVDTELMEKLAETAKNAPDVENVDDILAGIDDEA</sequence>
<feature type="compositionally biased region" description="Low complexity" evidence="1">
    <location>
        <begin position="47"/>
        <end position="56"/>
    </location>
</feature>
<accession>A0A9D2BPW3</accession>
<evidence type="ECO:0000256" key="1">
    <source>
        <dbReference type="SAM" id="MobiDB-lite"/>
    </source>
</evidence>
<gene>
    <name evidence="3" type="ORF">H9848_09305</name>
</gene>
<keyword evidence="2" id="KW-0732">Signal</keyword>
<reference evidence="3" key="2">
    <citation type="submission" date="2021-04" db="EMBL/GenBank/DDBJ databases">
        <authorList>
            <person name="Gilroy R."/>
        </authorList>
    </citation>
    <scope>NUCLEOTIDE SEQUENCE</scope>
    <source>
        <strain evidence="3">ChiHecec2B26-12326</strain>
    </source>
</reference>
<proteinExistence type="predicted"/>
<dbReference type="EMBL" id="DXEN01000072">
    <property type="protein sequence ID" value="HIX86784.1"/>
    <property type="molecule type" value="Genomic_DNA"/>
</dbReference>
<name>A0A9D2BPW3_9BACT</name>
<evidence type="ECO:0000256" key="2">
    <source>
        <dbReference type="SAM" id="SignalP"/>
    </source>
</evidence>
<protein>
    <submittedName>
        <fullName evidence="3">Uncharacterized protein</fullName>
    </submittedName>
</protein>
<dbReference type="AlphaFoldDB" id="A0A9D2BPW3"/>
<organism evidence="3 4">
    <name type="scientific">Candidatus Parabacteroides intestinigallinarum</name>
    <dbReference type="NCBI Taxonomy" id="2838722"/>
    <lineage>
        <taxon>Bacteria</taxon>
        <taxon>Pseudomonadati</taxon>
        <taxon>Bacteroidota</taxon>
        <taxon>Bacteroidia</taxon>
        <taxon>Bacteroidales</taxon>
        <taxon>Tannerellaceae</taxon>
        <taxon>Parabacteroides</taxon>
    </lineage>
</organism>
<feature type="signal peptide" evidence="2">
    <location>
        <begin position="1"/>
        <end position="30"/>
    </location>
</feature>
<evidence type="ECO:0000313" key="3">
    <source>
        <dbReference type="EMBL" id="HIX86784.1"/>
    </source>
</evidence>
<feature type="non-terminal residue" evidence="3">
    <location>
        <position position="1"/>
    </location>
</feature>
<reference evidence="3" key="1">
    <citation type="journal article" date="2021" name="PeerJ">
        <title>Extensive microbial diversity within the chicken gut microbiome revealed by metagenomics and culture.</title>
        <authorList>
            <person name="Gilroy R."/>
            <person name="Ravi A."/>
            <person name="Getino M."/>
            <person name="Pursley I."/>
            <person name="Horton D.L."/>
            <person name="Alikhan N.F."/>
            <person name="Baker D."/>
            <person name="Gharbi K."/>
            <person name="Hall N."/>
            <person name="Watson M."/>
            <person name="Adriaenssens E.M."/>
            <person name="Foster-Nyarko E."/>
            <person name="Jarju S."/>
            <person name="Secka A."/>
            <person name="Antonio M."/>
            <person name="Oren A."/>
            <person name="Chaudhuri R.R."/>
            <person name="La Ragione R."/>
            <person name="Hildebrand F."/>
            <person name="Pallen M.J."/>
        </authorList>
    </citation>
    <scope>NUCLEOTIDE SEQUENCE</scope>
    <source>
        <strain evidence="3">ChiHecec2B26-12326</strain>
    </source>
</reference>
<dbReference type="Proteomes" id="UP000823847">
    <property type="component" value="Unassembled WGS sequence"/>
</dbReference>